<evidence type="ECO:0000256" key="5">
    <source>
        <dbReference type="ARBA" id="ARBA00023242"/>
    </source>
</evidence>
<sequence>MASGSEKTSTELRTKLAVAVKSIQWSYGIFWASSTTKQRTLEWNEGYYNGEIKTRKTIQAMVELKADKIGYQRSEQLRELYQFLLVSETDSLAKRPSAALSPEDLTDLEWYYLVCMSFMFNHSQSLPGRALEKGETIWLCNAPYADSKVFSRSLLAKSASIQTVVCFPYLGGVIEIGTTELVPEDPNLIQHVKTCFLKFSKPICSEKSSSALNKEDDDKDPTCTKVDAWTTNNYDTMTFKNRCSPIKELQEDNKEEFNMEYSSEECCNGCDHHCQVQDSMFECISGAQDSLSSGDCLSEAHEKQAKEVTNADQVQSKITELYYCNNSKLSSLEIGTTIEDLHYTRTLSALLGNSLMFKGQLQASNPNWRSSFVRWKNGRLAERARQQLDQSMLKRILFNVPLMHNRCFYSESPKQHDRTEFHRKLDSDDHCVGKYLSDERRESENYKVLKSIVPSMNKVDKISIINDTIKYMKELEAKVEELESCMDIADSETRMRSSSEVMEQTSDNYDIKKVFKAKKPHMNKRKACDIDELGADLNSSIIIKEGKSWDVKVEMKDQEIVIEMKCPYREFILLEIMDAISNVQLEAHSVQSSTVDGFLILTLKSKFRGAAIAPTRMIYETLRKVCDKT</sequence>
<dbReference type="Pfam" id="PF14215">
    <property type="entry name" value="bHLH-MYC_N"/>
    <property type="match status" value="1"/>
</dbReference>
<evidence type="ECO:0000256" key="1">
    <source>
        <dbReference type="ARBA" id="ARBA00004123"/>
    </source>
</evidence>
<keyword evidence="5" id="KW-0539">Nucleus</keyword>
<evidence type="ECO:0000259" key="7">
    <source>
        <dbReference type="PROSITE" id="PS50888"/>
    </source>
</evidence>
<comment type="subcellular location">
    <subcellularLocation>
        <location evidence="1">Nucleus</location>
    </subcellularLocation>
</comment>
<evidence type="ECO:0000313" key="8">
    <source>
        <dbReference type="EMBL" id="KAK4266836.1"/>
    </source>
</evidence>
<dbReference type="InterPro" id="IPR036638">
    <property type="entry name" value="HLH_DNA-bd_sf"/>
</dbReference>
<keyword evidence="2" id="KW-0805">Transcription regulation</keyword>
<dbReference type="SMART" id="SM00353">
    <property type="entry name" value="HLH"/>
    <property type="match status" value="1"/>
</dbReference>
<accession>A0AAE1JD53</accession>
<dbReference type="EMBL" id="JAWXYG010000007">
    <property type="protein sequence ID" value="KAK4266836.1"/>
    <property type="molecule type" value="Genomic_DNA"/>
</dbReference>
<feature type="domain" description="BHLH" evidence="7">
    <location>
        <begin position="426"/>
        <end position="475"/>
    </location>
</feature>
<dbReference type="GO" id="GO:0005634">
    <property type="term" value="C:nucleus"/>
    <property type="evidence" value="ECO:0007669"/>
    <property type="project" value="UniProtKB-SubCell"/>
</dbReference>
<dbReference type="InterPro" id="IPR054502">
    <property type="entry name" value="bHLH-TF_ACT-like_plant"/>
</dbReference>
<dbReference type="Pfam" id="PF22754">
    <property type="entry name" value="bHLH-TF_ACT-like_plant"/>
    <property type="match status" value="1"/>
</dbReference>
<gene>
    <name evidence="8" type="ORF">QN277_023705</name>
</gene>
<organism evidence="8 9">
    <name type="scientific">Acacia crassicarpa</name>
    <name type="common">northern wattle</name>
    <dbReference type="NCBI Taxonomy" id="499986"/>
    <lineage>
        <taxon>Eukaryota</taxon>
        <taxon>Viridiplantae</taxon>
        <taxon>Streptophyta</taxon>
        <taxon>Embryophyta</taxon>
        <taxon>Tracheophyta</taxon>
        <taxon>Spermatophyta</taxon>
        <taxon>Magnoliopsida</taxon>
        <taxon>eudicotyledons</taxon>
        <taxon>Gunneridae</taxon>
        <taxon>Pentapetalae</taxon>
        <taxon>rosids</taxon>
        <taxon>fabids</taxon>
        <taxon>Fabales</taxon>
        <taxon>Fabaceae</taxon>
        <taxon>Caesalpinioideae</taxon>
        <taxon>mimosoid clade</taxon>
        <taxon>Acacieae</taxon>
        <taxon>Acacia</taxon>
    </lineage>
</organism>
<comment type="caution">
    <text evidence="8">The sequence shown here is derived from an EMBL/GenBank/DDBJ whole genome shotgun (WGS) entry which is preliminary data.</text>
</comment>
<dbReference type="InterPro" id="IPR011598">
    <property type="entry name" value="bHLH_dom"/>
</dbReference>
<dbReference type="PROSITE" id="PS50888">
    <property type="entry name" value="BHLH"/>
    <property type="match status" value="1"/>
</dbReference>
<dbReference type="SUPFAM" id="SSF47459">
    <property type="entry name" value="HLH, helix-loop-helix DNA-binding domain"/>
    <property type="match status" value="1"/>
</dbReference>
<evidence type="ECO:0000256" key="2">
    <source>
        <dbReference type="ARBA" id="ARBA00023015"/>
    </source>
</evidence>
<dbReference type="AlphaFoldDB" id="A0AAE1JD53"/>
<evidence type="ECO:0000313" key="9">
    <source>
        <dbReference type="Proteomes" id="UP001293593"/>
    </source>
</evidence>
<keyword evidence="4" id="KW-0804">Transcription</keyword>
<proteinExistence type="predicted"/>
<dbReference type="GO" id="GO:0080090">
    <property type="term" value="P:regulation of primary metabolic process"/>
    <property type="evidence" value="ECO:0007669"/>
    <property type="project" value="UniProtKB-ARBA"/>
</dbReference>
<evidence type="ECO:0000256" key="4">
    <source>
        <dbReference type="ARBA" id="ARBA00023163"/>
    </source>
</evidence>
<keyword evidence="6" id="KW-0175">Coiled coil</keyword>
<dbReference type="Proteomes" id="UP001293593">
    <property type="component" value="Unassembled WGS sequence"/>
</dbReference>
<dbReference type="PANTHER" id="PTHR46266:SF1">
    <property type="entry name" value="TRANSCRIPTION FACTOR MYC1"/>
    <property type="match status" value="1"/>
</dbReference>
<evidence type="ECO:0000256" key="6">
    <source>
        <dbReference type="SAM" id="Coils"/>
    </source>
</evidence>
<dbReference type="PANTHER" id="PTHR46266">
    <property type="entry name" value="TRANSCRIPTION FACTOR TT8"/>
    <property type="match status" value="1"/>
</dbReference>
<name>A0AAE1JD53_9FABA</name>
<dbReference type="Gene3D" id="4.10.280.10">
    <property type="entry name" value="Helix-loop-helix DNA-binding domain"/>
    <property type="match status" value="1"/>
</dbReference>
<evidence type="ECO:0000256" key="3">
    <source>
        <dbReference type="ARBA" id="ARBA00023159"/>
    </source>
</evidence>
<dbReference type="InterPro" id="IPR025610">
    <property type="entry name" value="MYC/MYB_N"/>
</dbReference>
<protein>
    <recommendedName>
        <fullName evidence="7">BHLH domain-containing protein</fullName>
    </recommendedName>
</protein>
<feature type="coiled-coil region" evidence="6">
    <location>
        <begin position="465"/>
        <end position="492"/>
    </location>
</feature>
<keyword evidence="9" id="KW-1185">Reference proteome</keyword>
<dbReference type="GO" id="GO:0046983">
    <property type="term" value="F:protein dimerization activity"/>
    <property type="evidence" value="ECO:0007669"/>
    <property type="project" value="InterPro"/>
</dbReference>
<keyword evidence="3" id="KW-0010">Activator</keyword>
<reference evidence="8" key="1">
    <citation type="submission" date="2023-10" db="EMBL/GenBank/DDBJ databases">
        <title>Chromosome-level genome of the transformable northern wattle, Acacia crassicarpa.</title>
        <authorList>
            <person name="Massaro I."/>
            <person name="Sinha N.R."/>
            <person name="Poethig S."/>
            <person name="Leichty A.R."/>
        </authorList>
    </citation>
    <scope>NUCLEOTIDE SEQUENCE</scope>
    <source>
        <strain evidence="8">Acra3RX</strain>
        <tissue evidence="8">Leaf</tissue>
    </source>
</reference>